<dbReference type="STRING" id="35128.B8C8G3"/>
<dbReference type="InParanoid" id="B8C8G3"/>
<dbReference type="Gene3D" id="3.40.1190.20">
    <property type="match status" value="1"/>
</dbReference>
<dbReference type="HOGENOM" id="CLU_027634_6_3_1"/>
<sequence>MFAVIAWYLVLTFSKAFELSPTTTNICKTRHSSSRLHYITHTTLHTAATNTNYSITPTSPPDVLCIGETLWDSLPSGMYLGGAPTNVAAHLASLFRASSETDDFSVSPTVAIATCLGKDQLGKEARRRLELKDVRTDYTQFHSEWETGMATAILDENGDATYEFNTPAAWDGLSMEERLLDLISDGNKSTRVFVMGTIAGRLQDEQGATSSSTLMNVRNNAPDGTVVLDVNLRSPWYTSEGVLKLARGGLDTATSSKKLALLKLNDEELIALEEWCGLESTDGADNMTGLKLKERMAQLANEVNTQRLCVTRGEDGAALWCESSGEDSDTFHENLGYSLTINNDSDTVGAGDAFLAALINSLFIQKETPDKALERACALGGYVAGCRGATPEHKDAPDAIRQLFHL</sequence>
<keyword evidence="3" id="KW-0418">Kinase</keyword>
<evidence type="ECO:0000259" key="5">
    <source>
        <dbReference type="Pfam" id="PF00294"/>
    </source>
</evidence>
<keyword evidence="7" id="KW-1185">Reference proteome</keyword>
<gene>
    <name evidence="6" type="ORF">THAPSDRAFT_263566</name>
</gene>
<evidence type="ECO:0000313" key="7">
    <source>
        <dbReference type="Proteomes" id="UP000001449"/>
    </source>
</evidence>
<feature type="chain" id="PRO_5002869590" description="Carbohydrate kinase PfkB domain-containing protein" evidence="4">
    <location>
        <begin position="17"/>
        <end position="406"/>
    </location>
</feature>
<name>B8C8G3_THAPS</name>
<evidence type="ECO:0000256" key="3">
    <source>
        <dbReference type="ARBA" id="ARBA00022777"/>
    </source>
</evidence>
<reference evidence="6 7" key="2">
    <citation type="journal article" date="2008" name="Nature">
        <title>The Phaeodactylum genome reveals the evolutionary history of diatom genomes.</title>
        <authorList>
            <person name="Bowler C."/>
            <person name="Allen A.E."/>
            <person name="Badger J.H."/>
            <person name="Grimwood J."/>
            <person name="Jabbari K."/>
            <person name="Kuo A."/>
            <person name="Maheswari U."/>
            <person name="Martens C."/>
            <person name="Maumus F."/>
            <person name="Otillar R.P."/>
            <person name="Rayko E."/>
            <person name="Salamov A."/>
            <person name="Vandepoele K."/>
            <person name="Beszteri B."/>
            <person name="Gruber A."/>
            <person name="Heijde M."/>
            <person name="Katinka M."/>
            <person name="Mock T."/>
            <person name="Valentin K."/>
            <person name="Verret F."/>
            <person name="Berges J.A."/>
            <person name="Brownlee C."/>
            <person name="Cadoret J.P."/>
            <person name="Chiovitti A."/>
            <person name="Choi C.J."/>
            <person name="Coesel S."/>
            <person name="De Martino A."/>
            <person name="Detter J.C."/>
            <person name="Durkin C."/>
            <person name="Falciatore A."/>
            <person name="Fournet J."/>
            <person name="Haruta M."/>
            <person name="Huysman M.J."/>
            <person name="Jenkins B.D."/>
            <person name="Jiroutova K."/>
            <person name="Jorgensen R.E."/>
            <person name="Joubert Y."/>
            <person name="Kaplan A."/>
            <person name="Kroger N."/>
            <person name="Kroth P.G."/>
            <person name="La Roche J."/>
            <person name="Lindquist E."/>
            <person name="Lommer M."/>
            <person name="Martin-Jezequel V."/>
            <person name="Lopez P.J."/>
            <person name="Lucas S."/>
            <person name="Mangogna M."/>
            <person name="McGinnis K."/>
            <person name="Medlin L.K."/>
            <person name="Montsant A."/>
            <person name="Oudot-Le Secq M.P."/>
            <person name="Napoli C."/>
            <person name="Obornik M."/>
            <person name="Parker M.S."/>
            <person name="Petit J.L."/>
            <person name="Porcel B.M."/>
            <person name="Poulsen N."/>
            <person name="Robison M."/>
            <person name="Rychlewski L."/>
            <person name="Rynearson T.A."/>
            <person name="Schmutz J."/>
            <person name="Shapiro H."/>
            <person name="Siaut M."/>
            <person name="Stanley M."/>
            <person name="Sussman M.R."/>
            <person name="Taylor A.R."/>
            <person name="Vardi A."/>
            <person name="von Dassow P."/>
            <person name="Vyverman W."/>
            <person name="Willis A."/>
            <person name="Wyrwicz L.S."/>
            <person name="Rokhsar D.S."/>
            <person name="Weissenbach J."/>
            <person name="Armbrust E.V."/>
            <person name="Green B.R."/>
            <person name="Van de Peer Y."/>
            <person name="Grigoriev I.V."/>
        </authorList>
    </citation>
    <scope>NUCLEOTIDE SEQUENCE [LARGE SCALE GENOMIC DNA]</scope>
    <source>
        <strain evidence="6 7">CCMP1335</strain>
    </source>
</reference>
<protein>
    <recommendedName>
        <fullName evidence="5">Carbohydrate kinase PfkB domain-containing protein</fullName>
    </recommendedName>
</protein>
<feature type="signal peptide" evidence="4">
    <location>
        <begin position="1"/>
        <end position="16"/>
    </location>
</feature>
<feature type="domain" description="Carbohydrate kinase PfkB" evidence="5">
    <location>
        <begin position="78"/>
        <end position="391"/>
    </location>
</feature>
<reference evidence="6 7" key="1">
    <citation type="journal article" date="2004" name="Science">
        <title>The genome of the diatom Thalassiosira pseudonana: ecology, evolution, and metabolism.</title>
        <authorList>
            <person name="Armbrust E.V."/>
            <person name="Berges J.A."/>
            <person name="Bowler C."/>
            <person name="Green B.R."/>
            <person name="Martinez D."/>
            <person name="Putnam N.H."/>
            <person name="Zhou S."/>
            <person name="Allen A.E."/>
            <person name="Apt K.E."/>
            <person name="Bechner M."/>
            <person name="Brzezinski M.A."/>
            <person name="Chaal B.K."/>
            <person name="Chiovitti A."/>
            <person name="Davis A.K."/>
            <person name="Demarest M.S."/>
            <person name="Detter J.C."/>
            <person name="Glavina T."/>
            <person name="Goodstein D."/>
            <person name="Hadi M.Z."/>
            <person name="Hellsten U."/>
            <person name="Hildebrand M."/>
            <person name="Jenkins B.D."/>
            <person name="Jurka J."/>
            <person name="Kapitonov V.V."/>
            <person name="Kroger N."/>
            <person name="Lau W.W."/>
            <person name="Lane T.W."/>
            <person name="Larimer F.W."/>
            <person name="Lippmeier J.C."/>
            <person name="Lucas S."/>
            <person name="Medina M."/>
            <person name="Montsant A."/>
            <person name="Obornik M."/>
            <person name="Parker M.S."/>
            <person name="Palenik B."/>
            <person name="Pazour G.J."/>
            <person name="Richardson P.M."/>
            <person name="Rynearson T.A."/>
            <person name="Saito M.A."/>
            <person name="Schwartz D.C."/>
            <person name="Thamatrakoln K."/>
            <person name="Valentin K."/>
            <person name="Vardi A."/>
            <person name="Wilkerson F.P."/>
            <person name="Rokhsar D.S."/>
        </authorList>
    </citation>
    <scope>NUCLEOTIDE SEQUENCE [LARGE SCALE GENOMIC DNA]</scope>
    <source>
        <strain evidence="6 7">CCMP1335</strain>
    </source>
</reference>
<dbReference type="PANTHER" id="PTHR43085">
    <property type="entry name" value="HEXOKINASE FAMILY MEMBER"/>
    <property type="match status" value="1"/>
</dbReference>
<dbReference type="RefSeq" id="XP_002292503.1">
    <property type="nucleotide sequence ID" value="XM_002292467.1"/>
</dbReference>
<dbReference type="InterPro" id="IPR050306">
    <property type="entry name" value="PfkB_Carbo_kinase"/>
</dbReference>
<dbReference type="InterPro" id="IPR029056">
    <property type="entry name" value="Ribokinase-like"/>
</dbReference>
<dbReference type="KEGG" id="tps:THAPSDRAFT_263566"/>
<keyword evidence="2" id="KW-0808">Transferase</keyword>
<accession>B8C8G3</accession>
<dbReference type="PROSITE" id="PS00584">
    <property type="entry name" value="PFKB_KINASES_2"/>
    <property type="match status" value="1"/>
</dbReference>
<dbReference type="InterPro" id="IPR002173">
    <property type="entry name" value="Carboh/pur_kinase_PfkB_CS"/>
</dbReference>
<dbReference type="AlphaFoldDB" id="B8C8G3"/>
<dbReference type="eggNOG" id="KOG2855">
    <property type="taxonomic scope" value="Eukaryota"/>
</dbReference>
<dbReference type="Pfam" id="PF00294">
    <property type="entry name" value="PfkB"/>
    <property type="match status" value="1"/>
</dbReference>
<comment type="similarity">
    <text evidence="1">Belongs to the carbohydrate kinase PfkB family.</text>
</comment>
<keyword evidence="4" id="KW-0732">Signal</keyword>
<dbReference type="GO" id="GO:0016301">
    <property type="term" value="F:kinase activity"/>
    <property type="evidence" value="ECO:0007669"/>
    <property type="project" value="UniProtKB-KW"/>
</dbReference>
<evidence type="ECO:0000313" key="6">
    <source>
        <dbReference type="EMBL" id="EED90478.1"/>
    </source>
</evidence>
<dbReference type="InterPro" id="IPR011611">
    <property type="entry name" value="PfkB_dom"/>
</dbReference>
<organism evidence="6 7">
    <name type="scientific">Thalassiosira pseudonana</name>
    <name type="common">Marine diatom</name>
    <name type="synonym">Cyclotella nana</name>
    <dbReference type="NCBI Taxonomy" id="35128"/>
    <lineage>
        <taxon>Eukaryota</taxon>
        <taxon>Sar</taxon>
        <taxon>Stramenopiles</taxon>
        <taxon>Ochrophyta</taxon>
        <taxon>Bacillariophyta</taxon>
        <taxon>Coscinodiscophyceae</taxon>
        <taxon>Thalassiosirophycidae</taxon>
        <taxon>Thalassiosirales</taxon>
        <taxon>Thalassiosiraceae</taxon>
        <taxon>Thalassiosira</taxon>
    </lineage>
</organism>
<dbReference type="EMBL" id="CM000645">
    <property type="protein sequence ID" value="EED90478.1"/>
    <property type="molecule type" value="Genomic_DNA"/>
</dbReference>
<evidence type="ECO:0000256" key="1">
    <source>
        <dbReference type="ARBA" id="ARBA00010688"/>
    </source>
</evidence>
<evidence type="ECO:0000256" key="4">
    <source>
        <dbReference type="SAM" id="SignalP"/>
    </source>
</evidence>
<dbReference type="Proteomes" id="UP000001449">
    <property type="component" value="Chromosome 9"/>
</dbReference>
<evidence type="ECO:0000256" key="2">
    <source>
        <dbReference type="ARBA" id="ARBA00022679"/>
    </source>
</evidence>
<dbReference type="PANTHER" id="PTHR43085:SF57">
    <property type="entry name" value="CARBOHYDRATE KINASE PFKB DOMAIN-CONTAINING PROTEIN"/>
    <property type="match status" value="1"/>
</dbReference>
<proteinExistence type="inferred from homology"/>
<dbReference type="SUPFAM" id="SSF53613">
    <property type="entry name" value="Ribokinase-like"/>
    <property type="match status" value="1"/>
</dbReference>
<dbReference type="GeneID" id="7450959"/>
<dbReference type="PaxDb" id="35128-Thaps263566"/>
<dbReference type="OMA" id="RICITRG"/>